<evidence type="ECO:0000313" key="12">
    <source>
        <dbReference type="Proteomes" id="UP001176521"/>
    </source>
</evidence>
<dbReference type="Proteomes" id="UP001176521">
    <property type="component" value="Unassembled WGS sequence"/>
</dbReference>
<comment type="caution">
    <text evidence="11">The sequence shown here is derived from an EMBL/GenBank/DDBJ whole genome shotgun (WGS) entry which is preliminary data.</text>
</comment>
<keyword evidence="5 9" id="KW-1133">Transmembrane helix</keyword>
<feature type="transmembrane region" description="Helical" evidence="9">
    <location>
        <begin position="245"/>
        <end position="267"/>
    </location>
</feature>
<reference evidence="11" key="1">
    <citation type="journal article" date="2023" name="PhytoFront">
        <title>Draft Genome Resources of Seven Strains of Tilletia horrida, Causal Agent of Kernel Smut of Rice.</title>
        <authorList>
            <person name="Khanal S."/>
            <person name="Antony Babu S."/>
            <person name="Zhou X.G."/>
        </authorList>
    </citation>
    <scope>NUCLEOTIDE SEQUENCE</scope>
    <source>
        <strain evidence="11">TX3</strain>
    </source>
</reference>
<gene>
    <name evidence="11" type="ORF">OC842_000376</name>
</gene>
<organism evidence="11 12">
    <name type="scientific">Tilletia horrida</name>
    <dbReference type="NCBI Taxonomy" id="155126"/>
    <lineage>
        <taxon>Eukaryota</taxon>
        <taxon>Fungi</taxon>
        <taxon>Dikarya</taxon>
        <taxon>Basidiomycota</taxon>
        <taxon>Ustilaginomycotina</taxon>
        <taxon>Exobasidiomycetes</taxon>
        <taxon>Tilletiales</taxon>
        <taxon>Tilletiaceae</taxon>
        <taxon>Tilletia</taxon>
    </lineage>
</organism>
<dbReference type="PANTHER" id="PTHR23502:SF186">
    <property type="entry name" value="MAJOR FACILITATOR SUPERFAMILY (MFS) PROFILE DOMAIN-CONTAINING PROTEIN"/>
    <property type="match status" value="1"/>
</dbReference>
<feature type="transmembrane region" description="Helical" evidence="9">
    <location>
        <begin position="157"/>
        <end position="174"/>
    </location>
</feature>
<evidence type="ECO:0000256" key="7">
    <source>
        <dbReference type="ARBA" id="ARBA00038459"/>
    </source>
</evidence>
<feature type="transmembrane region" description="Helical" evidence="9">
    <location>
        <begin position="273"/>
        <end position="295"/>
    </location>
</feature>
<keyword evidence="4 9" id="KW-0812">Transmembrane</keyword>
<keyword evidence="3" id="KW-1003">Cell membrane</keyword>
<dbReference type="InterPro" id="IPR011701">
    <property type="entry name" value="MFS"/>
</dbReference>
<comment type="similarity">
    <text evidence="7">Belongs to the major facilitator superfamily. DHA1 family. Polyamines/proton antiporter (TC 2.A.1.2.16) subfamily.</text>
</comment>
<dbReference type="GO" id="GO:0005886">
    <property type="term" value="C:plasma membrane"/>
    <property type="evidence" value="ECO:0007669"/>
    <property type="project" value="UniProtKB-SubCell"/>
</dbReference>
<dbReference type="InterPro" id="IPR036259">
    <property type="entry name" value="MFS_trans_sf"/>
</dbReference>
<dbReference type="EMBL" id="JAPDMQ010000010">
    <property type="protein sequence ID" value="KAK0540604.1"/>
    <property type="molecule type" value="Genomic_DNA"/>
</dbReference>
<protein>
    <recommendedName>
        <fullName evidence="10">Major facilitator superfamily (MFS) profile domain-containing protein</fullName>
    </recommendedName>
</protein>
<evidence type="ECO:0000313" key="11">
    <source>
        <dbReference type="EMBL" id="KAK0540604.1"/>
    </source>
</evidence>
<accession>A0AAN6JU62</accession>
<feature type="region of interest" description="Disordered" evidence="8">
    <location>
        <begin position="453"/>
        <end position="508"/>
    </location>
</feature>
<dbReference type="SUPFAM" id="SSF103473">
    <property type="entry name" value="MFS general substrate transporter"/>
    <property type="match status" value="2"/>
</dbReference>
<evidence type="ECO:0000256" key="8">
    <source>
        <dbReference type="SAM" id="MobiDB-lite"/>
    </source>
</evidence>
<evidence type="ECO:0000256" key="6">
    <source>
        <dbReference type="ARBA" id="ARBA00023136"/>
    </source>
</evidence>
<dbReference type="AlphaFoldDB" id="A0AAN6JU62"/>
<evidence type="ECO:0000256" key="4">
    <source>
        <dbReference type="ARBA" id="ARBA00022692"/>
    </source>
</evidence>
<dbReference type="GO" id="GO:0022857">
    <property type="term" value="F:transmembrane transporter activity"/>
    <property type="evidence" value="ECO:0007669"/>
    <property type="project" value="InterPro"/>
</dbReference>
<comment type="subcellular location">
    <subcellularLocation>
        <location evidence="1">Cell membrane</location>
        <topology evidence="1">Multi-pass membrane protein</topology>
    </subcellularLocation>
</comment>
<dbReference type="PROSITE" id="PS50850">
    <property type="entry name" value="MFS"/>
    <property type="match status" value="1"/>
</dbReference>
<dbReference type="Gene3D" id="1.20.1250.20">
    <property type="entry name" value="MFS general substrate transporter like domains"/>
    <property type="match status" value="2"/>
</dbReference>
<feature type="transmembrane region" description="Helical" evidence="9">
    <location>
        <begin position="211"/>
        <end position="233"/>
    </location>
</feature>
<feature type="transmembrane region" description="Helical" evidence="9">
    <location>
        <begin position="516"/>
        <end position="535"/>
    </location>
</feature>
<proteinExistence type="inferred from homology"/>
<sequence>MYYSTSNIPPPLRSPTTPSTITTYSASINGTGYAASSIATHDDHSVFDSGNGKETLASTDDILKAAKKNAAIHNYNSSTSTLARAPPPPHPAKTLTPESIELEGTEDPRQWSAAWKWATVATISWAGFLSPLASSIIAPATGVIAHDLHLTNRLVEVLPISMYVLGLGLGPFLLSPVSETIGRRWVYIVSGLIFFLFNVGTALAPNMAALAVLRLLAGFAGSTGPCLGAASIGDMFAPAQRGKAVAIYALGPILGPSVGNILGSFIAERTRSWTWPLWIVTIASVTLPITSYCFLTETYAPVLKERKYERLLREAEQQHQRAVPSPEHKDNGIVTSPPPPPPKFQKLSKALAIACTRPFKLMFTNPICTIVALFQAYIYGILYLCFATLTILFASEAAEPGLHNYGWSLGLSGLVYIPLGLGSISAACINVAFANRVYAFLVKRDLDQEPRRVKGVEGQVGAAPGRSAGNGSGSGSGMQDVPLTPLPNTAAGGPPSGPAPTSAPAPARGGRPEFRLPFVCLAALILAIGLFWFGWSAQAGTRWPLPFLGIFLLGIGATLAFQCLMVYLVDCSGRFAASAIAVSVLLRSVLGATFPLFGKNLYTSCGYGWGNSVLGFAALAILPFSVFMLLRGEAMRKRFEFKG</sequence>
<keyword evidence="2" id="KW-0813">Transport</keyword>
<dbReference type="InterPro" id="IPR020846">
    <property type="entry name" value="MFS_dom"/>
</dbReference>
<feature type="transmembrane region" description="Helical" evidence="9">
    <location>
        <begin position="367"/>
        <end position="394"/>
    </location>
</feature>
<name>A0AAN6JU62_9BASI</name>
<evidence type="ECO:0000256" key="2">
    <source>
        <dbReference type="ARBA" id="ARBA00022448"/>
    </source>
</evidence>
<evidence type="ECO:0000256" key="1">
    <source>
        <dbReference type="ARBA" id="ARBA00004651"/>
    </source>
</evidence>
<evidence type="ECO:0000256" key="9">
    <source>
        <dbReference type="SAM" id="Phobius"/>
    </source>
</evidence>
<feature type="transmembrane region" description="Helical" evidence="9">
    <location>
        <begin position="117"/>
        <end position="137"/>
    </location>
</feature>
<feature type="transmembrane region" description="Helical" evidence="9">
    <location>
        <begin position="414"/>
        <end position="434"/>
    </location>
</feature>
<evidence type="ECO:0000259" key="10">
    <source>
        <dbReference type="PROSITE" id="PS50850"/>
    </source>
</evidence>
<feature type="transmembrane region" description="Helical" evidence="9">
    <location>
        <begin position="575"/>
        <end position="597"/>
    </location>
</feature>
<feature type="transmembrane region" description="Helical" evidence="9">
    <location>
        <begin position="609"/>
        <end position="630"/>
    </location>
</feature>
<evidence type="ECO:0000256" key="3">
    <source>
        <dbReference type="ARBA" id="ARBA00022475"/>
    </source>
</evidence>
<dbReference type="Pfam" id="PF07690">
    <property type="entry name" value="MFS_1"/>
    <property type="match status" value="1"/>
</dbReference>
<dbReference type="PANTHER" id="PTHR23502">
    <property type="entry name" value="MAJOR FACILITATOR SUPERFAMILY"/>
    <property type="match status" value="1"/>
</dbReference>
<evidence type="ECO:0000256" key="5">
    <source>
        <dbReference type="ARBA" id="ARBA00022989"/>
    </source>
</evidence>
<feature type="domain" description="Major facilitator superfamily (MFS) profile" evidence="10">
    <location>
        <begin position="119"/>
        <end position="635"/>
    </location>
</feature>
<feature type="transmembrane region" description="Helical" evidence="9">
    <location>
        <begin position="186"/>
        <end position="205"/>
    </location>
</feature>
<keyword evidence="6 9" id="KW-0472">Membrane</keyword>
<feature type="transmembrane region" description="Helical" evidence="9">
    <location>
        <begin position="547"/>
        <end position="568"/>
    </location>
</feature>
<keyword evidence="12" id="KW-1185">Reference proteome</keyword>